<keyword evidence="14" id="KW-1185">Reference proteome</keyword>
<evidence type="ECO:0000256" key="7">
    <source>
        <dbReference type="ARBA" id="ARBA00022777"/>
    </source>
</evidence>
<feature type="domain" description="Bulb-type lectin" evidence="12">
    <location>
        <begin position="228"/>
        <end position="356"/>
    </location>
</feature>
<organism evidence="13 14">
    <name type="scientific">Stephania japonica</name>
    <dbReference type="NCBI Taxonomy" id="461633"/>
    <lineage>
        <taxon>Eukaryota</taxon>
        <taxon>Viridiplantae</taxon>
        <taxon>Streptophyta</taxon>
        <taxon>Embryophyta</taxon>
        <taxon>Tracheophyta</taxon>
        <taxon>Spermatophyta</taxon>
        <taxon>Magnoliopsida</taxon>
        <taxon>Ranunculales</taxon>
        <taxon>Menispermaceae</taxon>
        <taxon>Menispermoideae</taxon>
        <taxon>Cissampelideae</taxon>
        <taxon>Stephania</taxon>
    </lineage>
</organism>
<dbReference type="InterPro" id="IPR036426">
    <property type="entry name" value="Bulb-type_lectin_dom_sf"/>
</dbReference>
<evidence type="ECO:0000256" key="10">
    <source>
        <dbReference type="ARBA" id="ARBA00023180"/>
    </source>
</evidence>
<dbReference type="EMBL" id="JBBNAE010000011">
    <property type="protein sequence ID" value="KAK9085007.1"/>
    <property type="molecule type" value="Genomic_DNA"/>
</dbReference>
<dbReference type="GO" id="GO:0005524">
    <property type="term" value="F:ATP binding"/>
    <property type="evidence" value="ECO:0007669"/>
    <property type="project" value="UniProtKB-KW"/>
</dbReference>
<keyword evidence="6" id="KW-0547">Nucleotide-binding</keyword>
<name>A0AAP0E631_9MAGN</name>
<keyword evidence="10" id="KW-0325">Glycoprotein</keyword>
<comment type="caution">
    <text evidence="13">The sequence shown here is derived from an EMBL/GenBank/DDBJ whole genome shotgun (WGS) entry which is preliminary data.</text>
</comment>
<dbReference type="Pfam" id="PF07714">
    <property type="entry name" value="PK_Tyr_Ser-Thr"/>
    <property type="match status" value="1"/>
</dbReference>
<keyword evidence="9" id="KW-1015">Disulfide bond</keyword>
<accession>A0AAP0E631</accession>
<dbReference type="InterPro" id="IPR001480">
    <property type="entry name" value="Bulb-type_lectin_dom"/>
</dbReference>
<keyword evidence="3" id="KW-0723">Serine/threonine-protein kinase</keyword>
<keyword evidence="5" id="KW-0732">Signal</keyword>
<dbReference type="SUPFAM" id="SSF56112">
    <property type="entry name" value="Protein kinase-like (PK-like)"/>
    <property type="match status" value="1"/>
</dbReference>
<keyword evidence="2" id="KW-1003">Cell membrane</keyword>
<evidence type="ECO:0000259" key="11">
    <source>
        <dbReference type="PROSITE" id="PS50011"/>
    </source>
</evidence>
<dbReference type="GO" id="GO:0004674">
    <property type="term" value="F:protein serine/threonine kinase activity"/>
    <property type="evidence" value="ECO:0007669"/>
    <property type="project" value="UniProtKB-KW"/>
</dbReference>
<proteinExistence type="predicted"/>
<dbReference type="CDD" id="cd00028">
    <property type="entry name" value="B_lectin"/>
    <property type="match status" value="1"/>
</dbReference>
<dbReference type="InterPro" id="IPR011009">
    <property type="entry name" value="Kinase-like_dom_sf"/>
</dbReference>
<evidence type="ECO:0000313" key="14">
    <source>
        <dbReference type="Proteomes" id="UP001417504"/>
    </source>
</evidence>
<dbReference type="InterPro" id="IPR000719">
    <property type="entry name" value="Prot_kinase_dom"/>
</dbReference>
<dbReference type="PANTHER" id="PTHR27002:SF932">
    <property type="entry name" value="RECEPTOR-LIKE SERINE_THREONINE-PROTEIN KINASE"/>
    <property type="match status" value="1"/>
</dbReference>
<dbReference type="InterPro" id="IPR001245">
    <property type="entry name" value="Ser-Thr/Tyr_kinase_cat_dom"/>
</dbReference>
<evidence type="ECO:0000256" key="1">
    <source>
        <dbReference type="ARBA" id="ARBA00004251"/>
    </source>
</evidence>
<dbReference type="PROSITE" id="PS50927">
    <property type="entry name" value="BULB_LECTIN"/>
    <property type="match status" value="1"/>
</dbReference>
<keyword evidence="7" id="KW-0418">Kinase</keyword>
<dbReference type="FunFam" id="1.10.510.10:FF:000060">
    <property type="entry name" value="G-type lectin S-receptor-like serine/threonine-protein kinase"/>
    <property type="match status" value="1"/>
</dbReference>
<keyword evidence="2" id="KW-0472">Membrane</keyword>
<dbReference type="PANTHER" id="PTHR27002">
    <property type="entry name" value="RECEPTOR-LIKE SERINE/THREONINE-PROTEIN KINASE SD1-8"/>
    <property type="match status" value="1"/>
</dbReference>
<dbReference type="AlphaFoldDB" id="A0AAP0E631"/>
<evidence type="ECO:0000256" key="5">
    <source>
        <dbReference type="ARBA" id="ARBA00022729"/>
    </source>
</evidence>
<dbReference type="FunFam" id="2.90.10.10:FF:000005">
    <property type="entry name" value="G-type lectin S-receptor-like serine/threonine-protein kinase"/>
    <property type="match status" value="1"/>
</dbReference>
<sequence>MRHDIIMGIARGVLYLHQDSRLRIVHRDLKASNILLDASMNPKISDFGMARIFGGDQTQGNTKRVVGTYGYMSPEYAMDGLFSVKSDVFSFGVLLLEVISGKKNTGFYYEDPTMNLIKHAWELWKDDMILELVDPSMGNSFPEQEVVRCIQVGILCVQENAKDRPTMSNVISLLGKETPIPSLKQPAFVLISKQNSANVSASSHSLNEMSITVIEVLNIFINQLCYAADTISHNKILRDGDTIVSSGGIYTLGFFGLDKSKLRYVGIWFNKVPEQTVVWVANRNNPINSLSSGLAKVDEQGNLGIFDGNASTPVWSTNVSIPISKHNGSSMFYKLLDSGNLVLIQENSTDFLWQGFDFPTDTRLSGMKMGLNLKSGANWSLTSWRSRDDPSPGDFTFSMDPTGSLAKRAMEWPRVEWHP</sequence>
<dbReference type="PROSITE" id="PS00108">
    <property type="entry name" value="PROTEIN_KINASE_ST"/>
    <property type="match status" value="1"/>
</dbReference>
<dbReference type="PROSITE" id="PS50011">
    <property type="entry name" value="PROTEIN_KINASE_DOM"/>
    <property type="match status" value="1"/>
</dbReference>
<evidence type="ECO:0000259" key="12">
    <source>
        <dbReference type="PROSITE" id="PS50927"/>
    </source>
</evidence>
<evidence type="ECO:0000256" key="4">
    <source>
        <dbReference type="ARBA" id="ARBA00022679"/>
    </source>
</evidence>
<feature type="domain" description="Protein kinase" evidence="11">
    <location>
        <begin position="1"/>
        <end position="188"/>
    </location>
</feature>
<dbReference type="InterPro" id="IPR008271">
    <property type="entry name" value="Ser/Thr_kinase_AS"/>
</dbReference>
<evidence type="ECO:0000256" key="3">
    <source>
        <dbReference type="ARBA" id="ARBA00022527"/>
    </source>
</evidence>
<evidence type="ECO:0000256" key="9">
    <source>
        <dbReference type="ARBA" id="ARBA00023157"/>
    </source>
</evidence>
<gene>
    <name evidence="13" type="ORF">Sjap_025418</name>
</gene>
<evidence type="ECO:0000256" key="8">
    <source>
        <dbReference type="ARBA" id="ARBA00022840"/>
    </source>
</evidence>
<protein>
    <submittedName>
        <fullName evidence="13">Uncharacterized protein</fullName>
    </submittedName>
</protein>
<dbReference type="SMART" id="SM00108">
    <property type="entry name" value="B_lectin"/>
    <property type="match status" value="1"/>
</dbReference>
<dbReference type="SUPFAM" id="SSF51110">
    <property type="entry name" value="alpha-D-mannose-specific plant lectins"/>
    <property type="match status" value="1"/>
</dbReference>
<dbReference type="Gene3D" id="2.90.10.10">
    <property type="entry name" value="Bulb-type lectin domain"/>
    <property type="match status" value="1"/>
</dbReference>
<keyword evidence="4" id="KW-0808">Transferase</keyword>
<evidence type="ECO:0000256" key="2">
    <source>
        <dbReference type="ARBA" id="ARBA00022475"/>
    </source>
</evidence>
<evidence type="ECO:0000313" key="13">
    <source>
        <dbReference type="EMBL" id="KAK9085007.1"/>
    </source>
</evidence>
<comment type="subcellular location">
    <subcellularLocation>
        <location evidence="1">Cell membrane</location>
        <topology evidence="1">Single-pass type I membrane protein</topology>
    </subcellularLocation>
</comment>
<dbReference type="GO" id="GO:0005886">
    <property type="term" value="C:plasma membrane"/>
    <property type="evidence" value="ECO:0007669"/>
    <property type="project" value="UniProtKB-SubCell"/>
</dbReference>
<keyword evidence="8" id="KW-0067">ATP-binding</keyword>
<dbReference type="Proteomes" id="UP001417504">
    <property type="component" value="Unassembled WGS sequence"/>
</dbReference>
<dbReference type="Pfam" id="PF01453">
    <property type="entry name" value="B_lectin"/>
    <property type="match status" value="1"/>
</dbReference>
<dbReference type="Gene3D" id="1.10.510.10">
    <property type="entry name" value="Transferase(Phosphotransferase) domain 1"/>
    <property type="match status" value="1"/>
</dbReference>
<dbReference type="SMART" id="SM00220">
    <property type="entry name" value="S_TKc"/>
    <property type="match status" value="1"/>
</dbReference>
<reference evidence="13 14" key="1">
    <citation type="submission" date="2024-01" db="EMBL/GenBank/DDBJ databases">
        <title>Genome assemblies of Stephania.</title>
        <authorList>
            <person name="Yang L."/>
        </authorList>
    </citation>
    <scope>NUCLEOTIDE SEQUENCE [LARGE SCALE GENOMIC DNA]</scope>
    <source>
        <strain evidence="13">QJT</strain>
        <tissue evidence="13">Leaf</tissue>
    </source>
</reference>
<evidence type="ECO:0000256" key="6">
    <source>
        <dbReference type="ARBA" id="ARBA00022741"/>
    </source>
</evidence>